<feature type="domain" description="Muconolactone isomerase" evidence="1">
    <location>
        <begin position="14"/>
        <end position="86"/>
    </location>
</feature>
<dbReference type="Gene3D" id="3.30.70.1060">
    <property type="entry name" value="Dimeric alpha+beta barrel"/>
    <property type="match status" value="1"/>
</dbReference>
<protein>
    <submittedName>
        <fullName evidence="2">Muconolactone Delta-isomerase family protein</fullName>
    </submittedName>
</protein>
<sequence>MALFAVLVSPLPSSQALPEFRQMLQNGFSYHRKLIDEGVIRHSWIRVGAQGGLNVYDVDSHERLLEALYANPISHHLQFEIIPLANREGFDPSTWGEEATSSNTGSTDS</sequence>
<keyword evidence="3" id="KW-1185">Reference proteome</keyword>
<name>A0ABW3ELU1_9ACTN</name>
<accession>A0ABW3ELU1</accession>
<proteinExistence type="predicted"/>
<dbReference type="InterPro" id="IPR011008">
    <property type="entry name" value="Dimeric_a/b-barrel"/>
</dbReference>
<dbReference type="EMBL" id="JBHTJA010000011">
    <property type="protein sequence ID" value="MFD0900465.1"/>
    <property type="molecule type" value="Genomic_DNA"/>
</dbReference>
<dbReference type="Pfam" id="PF02426">
    <property type="entry name" value="MIase"/>
    <property type="match status" value="1"/>
</dbReference>
<dbReference type="RefSeq" id="WP_378297468.1">
    <property type="nucleotide sequence ID" value="NZ_JBHTJA010000011.1"/>
</dbReference>
<gene>
    <name evidence="2" type="ORF">ACFQ11_08700</name>
</gene>
<dbReference type="Proteomes" id="UP001596972">
    <property type="component" value="Unassembled WGS sequence"/>
</dbReference>
<evidence type="ECO:0000313" key="3">
    <source>
        <dbReference type="Proteomes" id="UP001596972"/>
    </source>
</evidence>
<evidence type="ECO:0000313" key="2">
    <source>
        <dbReference type="EMBL" id="MFD0900465.1"/>
    </source>
</evidence>
<organism evidence="2 3">
    <name type="scientific">Actinomadura sediminis</name>
    <dbReference type="NCBI Taxonomy" id="1038904"/>
    <lineage>
        <taxon>Bacteria</taxon>
        <taxon>Bacillati</taxon>
        <taxon>Actinomycetota</taxon>
        <taxon>Actinomycetes</taxon>
        <taxon>Streptosporangiales</taxon>
        <taxon>Thermomonosporaceae</taxon>
        <taxon>Actinomadura</taxon>
    </lineage>
</organism>
<evidence type="ECO:0000259" key="1">
    <source>
        <dbReference type="Pfam" id="PF02426"/>
    </source>
</evidence>
<reference evidence="3" key="1">
    <citation type="journal article" date="2019" name="Int. J. Syst. Evol. Microbiol.">
        <title>The Global Catalogue of Microorganisms (GCM) 10K type strain sequencing project: providing services to taxonomists for standard genome sequencing and annotation.</title>
        <authorList>
            <consortium name="The Broad Institute Genomics Platform"/>
            <consortium name="The Broad Institute Genome Sequencing Center for Infectious Disease"/>
            <person name="Wu L."/>
            <person name="Ma J."/>
        </authorList>
    </citation>
    <scope>NUCLEOTIDE SEQUENCE [LARGE SCALE GENOMIC DNA]</scope>
    <source>
        <strain evidence="3">JCM 31202</strain>
    </source>
</reference>
<dbReference type="SUPFAM" id="SSF54909">
    <property type="entry name" value="Dimeric alpha+beta barrel"/>
    <property type="match status" value="1"/>
</dbReference>
<comment type="caution">
    <text evidence="2">The sequence shown here is derived from an EMBL/GenBank/DDBJ whole genome shotgun (WGS) entry which is preliminary data.</text>
</comment>
<dbReference type="InterPro" id="IPR026029">
    <property type="entry name" value="MLI_dom"/>
</dbReference>